<dbReference type="RefSeq" id="WP_168487342.1">
    <property type="nucleotide sequence ID" value="NZ_JAAZSQ010000014.1"/>
</dbReference>
<dbReference type="InterPro" id="IPR003615">
    <property type="entry name" value="HNH_nuc"/>
</dbReference>
<protein>
    <submittedName>
        <fullName evidence="4">DUF222 domain-containing protein</fullName>
    </submittedName>
</protein>
<feature type="region of interest" description="Disordered" evidence="2">
    <location>
        <begin position="455"/>
        <end position="492"/>
    </location>
</feature>
<organism evidence="4 5">
    <name type="scientific">Arthrobacter mobilis</name>
    <dbReference type="NCBI Taxonomy" id="2724944"/>
    <lineage>
        <taxon>Bacteria</taxon>
        <taxon>Bacillati</taxon>
        <taxon>Actinomycetota</taxon>
        <taxon>Actinomycetes</taxon>
        <taxon>Micrococcales</taxon>
        <taxon>Micrococcaceae</taxon>
        <taxon>Arthrobacter</taxon>
    </lineage>
</organism>
<dbReference type="Pfam" id="PF02720">
    <property type="entry name" value="DUF222"/>
    <property type="match status" value="1"/>
</dbReference>
<feature type="domain" description="HNH nuclease" evidence="3">
    <location>
        <begin position="379"/>
        <end position="431"/>
    </location>
</feature>
<dbReference type="GO" id="GO:0004519">
    <property type="term" value="F:endonuclease activity"/>
    <property type="evidence" value="ECO:0007669"/>
    <property type="project" value="InterPro"/>
</dbReference>
<comment type="similarity">
    <text evidence="1">Belongs to the Rv1128c/1148c/1588c/1702c/1945/3466 family.</text>
</comment>
<evidence type="ECO:0000256" key="1">
    <source>
        <dbReference type="ARBA" id="ARBA00023450"/>
    </source>
</evidence>
<name>A0A7X6K6N4_9MICC</name>
<dbReference type="Pfam" id="PF01844">
    <property type="entry name" value="HNH"/>
    <property type="match status" value="1"/>
</dbReference>
<dbReference type="CDD" id="cd00085">
    <property type="entry name" value="HNHc"/>
    <property type="match status" value="1"/>
</dbReference>
<dbReference type="AlphaFoldDB" id="A0A7X6K6N4"/>
<dbReference type="GO" id="GO:0008270">
    <property type="term" value="F:zinc ion binding"/>
    <property type="evidence" value="ECO:0007669"/>
    <property type="project" value="InterPro"/>
</dbReference>
<evidence type="ECO:0000313" key="5">
    <source>
        <dbReference type="Proteomes" id="UP000544090"/>
    </source>
</evidence>
<reference evidence="4 5" key="1">
    <citation type="submission" date="2020-04" db="EMBL/GenBank/DDBJ databases">
        <title>Arthrobacter sp. nov.</title>
        <authorList>
            <person name="Liu S."/>
        </authorList>
    </citation>
    <scope>NUCLEOTIDE SEQUENCE [LARGE SCALE GENOMIC DNA]</scope>
    <source>
        <strain evidence="4 5">E918</strain>
    </source>
</reference>
<sequence length="492" mass="51995">MDNRHGTFRFPDQGSGSVLEVCLHKLLLDAWTGLPNVPAAAPVPAPHPVVELAQQLAGQDIGTLDDAGTIDFLKGATRLHNMVQSLVLAALHRFTVLRPATGNEAGAVDGYSRFAAGEVSAALALGEAAARKNLNDAAYICTQLPATAAAMASGELDLKRGTAIARASADLPPEILPEFEAAAVPGAGTITRQGVEARARTARHHLHPEPLQERHRRAYGSRDVALVPLEDGMAEVWIRTGADKAFLIYHRVQALARSLQGPGEARILPQLRADVVTDLLLGTGTGRTRAAGTADMVRCTRCGRRPGAGPTVAGVAVTLSLETAAGLSNQPGSLAGYGPIPAARARELAALAKSWLPVLTDGNGRAIAAAARLRIAPEWLKRQVRLRDRRCRFPGCRRAAVYCDIDHVTAWKDGGETVLENLQCLCDVHHAAKQHGGWTARPGPDGRIQWTAPTGHRYTTDPDDDGDIALPVADVQAEPAGGEPGPEAPPPF</sequence>
<accession>A0A7X6K6N4</accession>
<comment type="caution">
    <text evidence="4">The sequence shown here is derived from an EMBL/GenBank/DDBJ whole genome shotgun (WGS) entry which is preliminary data.</text>
</comment>
<gene>
    <name evidence="4" type="ORF">HGG74_14140</name>
</gene>
<dbReference type="Gene3D" id="1.10.30.50">
    <property type="match status" value="1"/>
</dbReference>
<dbReference type="GO" id="GO:0003676">
    <property type="term" value="F:nucleic acid binding"/>
    <property type="evidence" value="ECO:0007669"/>
    <property type="project" value="InterPro"/>
</dbReference>
<proteinExistence type="inferred from homology"/>
<dbReference type="EMBL" id="JAAZSQ010000014">
    <property type="protein sequence ID" value="NKX55655.1"/>
    <property type="molecule type" value="Genomic_DNA"/>
</dbReference>
<dbReference type="InterPro" id="IPR002711">
    <property type="entry name" value="HNH"/>
</dbReference>
<evidence type="ECO:0000313" key="4">
    <source>
        <dbReference type="EMBL" id="NKX55655.1"/>
    </source>
</evidence>
<evidence type="ECO:0000256" key="2">
    <source>
        <dbReference type="SAM" id="MobiDB-lite"/>
    </source>
</evidence>
<evidence type="ECO:0000259" key="3">
    <source>
        <dbReference type="SMART" id="SM00507"/>
    </source>
</evidence>
<dbReference type="Proteomes" id="UP000544090">
    <property type="component" value="Unassembled WGS sequence"/>
</dbReference>
<dbReference type="InterPro" id="IPR003870">
    <property type="entry name" value="DUF222"/>
</dbReference>
<keyword evidence="5" id="KW-1185">Reference proteome</keyword>
<dbReference type="SMART" id="SM00507">
    <property type="entry name" value="HNHc"/>
    <property type="match status" value="1"/>
</dbReference>